<keyword evidence="1" id="KW-0472">Membrane</keyword>
<accession>A0A232FAK9</accession>
<dbReference type="Proteomes" id="UP000215335">
    <property type="component" value="Unassembled WGS sequence"/>
</dbReference>
<proteinExistence type="predicted"/>
<comment type="caution">
    <text evidence="2">The sequence shown here is derived from an EMBL/GenBank/DDBJ whole genome shotgun (WGS) entry which is preliminary data.</text>
</comment>
<evidence type="ECO:0000256" key="1">
    <source>
        <dbReference type="SAM" id="Phobius"/>
    </source>
</evidence>
<organism evidence="2 3">
    <name type="scientific">Trichomalopsis sarcophagae</name>
    <dbReference type="NCBI Taxonomy" id="543379"/>
    <lineage>
        <taxon>Eukaryota</taxon>
        <taxon>Metazoa</taxon>
        <taxon>Ecdysozoa</taxon>
        <taxon>Arthropoda</taxon>
        <taxon>Hexapoda</taxon>
        <taxon>Insecta</taxon>
        <taxon>Pterygota</taxon>
        <taxon>Neoptera</taxon>
        <taxon>Endopterygota</taxon>
        <taxon>Hymenoptera</taxon>
        <taxon>Apocrita</taxon>
        <taxon>Proctotrupomorpha</taxon>
        <taxon>Chalcidoidea</taxon>
        <taxon>Pteromalidae</taxon>
        <taxon>Pteromalinae</taxon>
        <taxon>Trichomalopsis</taxon>
    </lineage>
</organism>
<keyword evidence="1" id="KW-0812">Transmembrane</keyword>
<reference evidence="2 3" key="1">
    <citation type="journal article" date="2017" name="Curr. Biol.">
        <title>The Evolution of Venom by Co-option of Single-Copy Genes.</title>
        <authorList>
            <person name="Martinson E.O."/>
            <person name="Mrinalini"/>
            <person name="Kelkar Y.D."/>
            <person name="Chang C.H."/>
            <person name="Werren J.H."/>
        </authorList>
    </citation>
    <scope>NUCLEOTIDE SEQUENCE [LARGE SCALE GENOMIC DNA]</scope>
    <source>
        <strain evidence="2 3">Alberta</strain>
        <tissue evidence="2">Whole body</tissue>
    </source>
</reference>
<dbReference type="EMBL" id="NNAY01000598">
    <property type="protein sequence ID" value="OXU27478.1"/>
    <property type="molecule type" value="Genomic_DNA"/>
</dbReference>
<dbReference type="AlphaFoldDB" id="A0A232FAK9"/>
<keyword evidence="3" id="KW-1185">Reference proteome</keyword>
<evidence type="ECO:0000313" key="3">
    <source>
        <dbReference type="Proteomes" id="UP000215335"/>
    </source>
</evidence>
<protein>
    <submittedName>
        <fullName evidence="2">Uncharacterized protein</fullName>
    </submittedName>
</protein>
<gene>
    <name evidence="2" type="ORF">TSAR_011256</name>
</gene>
<evidence type="ECO:0000313" key="2">
    <source>
        <dbReference type="EMBL" id="OXU27478.1"/>
    </source>
</evidence>
<sequence>MQTLTHTHLCIYISISVGGFDENSELAFWISHVCLSFGALALLSFLLYIRVAQDSLRKMCLEDKAFGAMPTF</sequence>
<keyword evidence="1" id="KW-1133">Transmembrane helix</keyword>
<name>A0A232FAK9_9HYME</name>
<feature type="transmembrane region" description="Helical" evidence="1">
    <location>
        <begin position="26"/>
        <end position="49"/>
    </location>
</feature>